<evidence type="ECO:0000313" key="1">
    <source>
        <dbReference type="EMBL" id="EDY21581.1"/>
    </source>
</evidence>
<reference evidence="1 2" key="1">
    <citation type="journal article" date="2011" name="J. Bacteriol.">
        <title>Genome sequence of Chthoniobacter flavus Ellin428, an aerobic heterotrophic soil bacterium.</title>
        <authorList>
            <person name="Kant R."/>
            <person name="van Passel M.W."/>
            <person name="Palva A."/>
            <person name="Lucas S."/>
            <person name="Lapidus A."/>
            <person name="Glavina Del Rio T."/>
            <person name="Dalin E."/>
            <person name="Tice H."/>
            <person name="Bruce D."/>
            <person name="Goodwin L."/>
            <person name="Pitluck S."/>
            <person name="Larimer F.W."/>
            <person name="Land M.L."/>
            <person name="Hauser L."/>
            <person name="Sangwan P."/>
            <person name="de Vos W.M."/>
            <person name="Janssen P.H."/>
            <person name="Smidt H."/>
        </authorList>
    </citation>
    <scope>NUCLEOTIDE SEQUENCE [LARGE SCALE GENOMIC DNA]</scope>
    <source>
        <strain evidence="1 2">Ellin428</strain>
    </source>
</reference>
<dbReference type="InterPro" id="IPR023198">
    <property type="entry name" value="PGP-like_dom2"/>
</dbReference>
<dbReference type="InterPro" id="IPR006439">
    <property type="entry name" value="HAD-SF_hydro_IA"/>
</dbReference>
<keyword evidence="1" id="KW-0378">Hydrolase</keyword>
<dbReference type="Pfam" id="PF00702">
    <property type="entry name" value="Hydrolase"/>
    <property type="match status" value="1"/>
</dbReference>
<dbReference type="AlphaFoldDB" id="B4CVY9"/>
<proteinExistence type="predicted"/>
<dbReference type="SUPFAM" id="SSF56784">
    <property type="entry name" value="HAD-like"/>
    <property type="match status" value="1"/>
</dbReference>
<dbReference type="Gene3D" id="1.10.150.240">
    <property type="entry name" value="Putative phosphatase, domain 2"/>
    <property type="match status" value="1"/>
</dbReference>
<dbReference type="Proteomes" id="UP000005824">
    <property type="component" value="Unassembled WGS sequence"/>
</dbReference>
<protein>
    <submittedName>
        <fullName evidence="1">HAD-superfamily hydrolase, subfamily IA, variant 3</fullName>
    </submittedName>
</protein>
<name>B4CVY9_9BACT</name>
<evidence type="ECO:0000313" key="2">
    <source>
        <dbReference type="Proteomes" id="UP000005824"/>
    </source>
</evidence>
<dbReference type="PANTHER" id="PTHR43611:SF3">
    <property type="entry name" value="FLAVIN MONONUCLEOTIDE HYDROLASE 1, CHLOROPLATIC"/>
    <property type="match status" value="1"/>
</dbReference>
<dbReference type="STRING" id="497964.CfE428DRAFT_0826"/>
<sequence length="202" mass="23404">MIRAFLFDIGNVLLKFDFSIALRKLAQQGEVHDPVEVMARIDQIKLGYEDGQVDRAAFLRGAFDVLRYRGTEEEFVAAWEDIFTANEPMVALVEKLHGRFPLFLLSNTSDIHREYVFRRYPFFHRFTAGTYSYEAKASKPGREIYEIAQRQLGIEPASTFFIDDLLPNIETARSLGFNAHHYHYDRHEALLQQLAGLDVRDI</sequence>
<dbReference type="CDD" id="cd02603">
    <property type="entry name" value="HAD_sEH-N_like"/>
    <property type="match status" value="1"/>
</dbReference>
<dbReference type="InterPro" id="IPR023214">
    <property type="entry name" value="HAD_sf"/>
</dbReference>
<dbReference type="eggNOG" id="COG1011">
    <property type="taxonomic scope" value="Bacteria"/>
</dbReference>
<dbReference type="GO" id="GO:0016787">
    <property type="term" value="F:hydrolase activity"/>
    <property type="evidence" value="ECO:0007669"/>
    <property type="project" value="UniProtKB-KW"/>
</dbReference>
<dbReference type="PANTHER" id="PTHR43611">
    <property type="entry name" value="ALPHA-D-GLUCOSE 1-PHOSPHATE PHOSPHATASE"/>
    <property type="match status" value="1"/>
</dbReference>
<dbReference type="SFLD" id="SFLDG01129">
    <property type="entry name" value="C1.5:_HAD__Beta-PGM__Phosphata"/>
    <property type="match status" value="1"/>
</dbReference>
<comment type="caution">
    <text evidence="1">The sequence shown here is derived from an EMBL/GenBank/DDBJ whole genome shotgun (WGS) entry which is preliminary data.</text>
</comment>
<keyword evidence="2" id="KW-1185">Reference proteome</keyword>
<dbReference type="RefSeq" id="WP_006978153.1">
    <property type="nucleotide sequence ID" value="NZ_ABVL01000002.1"/>
</dbReference>
<dbReference type="Gene3D" id="3.40.50.1000">
    <property type="entry name" value="HAD superfamily/HAD-like"/>
    <property type="match status" value="1"/>
</dbReference>
<dbReference type="InParanoid" id="B4CVY9"/>
<dbReference type="NCBIfam" id="TIGR01509">
    <property type="entry name" value="HAD-SF-IA-v3"/>
    <property type="match status" value="1"/>
</dbReference>
<dbReference type="SFLD" id="SFLDS00003">
    <property type="entry name" value="Haloacid_Dehalogenase"/>
    <property type="match status" value="1"/>
</dbReference>
<dbReference type="EMBL" id="ABVL01000002">
    <property type="protein sequence ID" value="EDY21581.1"/>
    <property type="molecule type" value="Genomic_DNA"/>
</dbReference>
<dbReference type="InterPro" id="IPR036412">
    <property type="entry name" value="HAD-like_sf"/>
</dbReference>
<accession>B4CVY9</accession>
<organism evidence="1 2">
    <name type="scientific">Chthoniobacter flavus Ellin428</name>
    <dbReference type="NCBI Taxonomy" id="497964"/>
    <lineage>
        <taxon>Bacteria</taxon>
        <taxon>Pseudomonadati</taxon>
        <taxon>Verrucomicrobiota</taxon>
        <taxon>Spartobacteria</taxon>
        <taxon>Chthoniobacterales</taxon>
        <taxon>Chthoniobacteraceae</taxon>
        <taxon>Chthoniobacter</taxon>
    </lineage>
</organism>
<gene>
    <name evidence="1" type="ORF">CfE428DRAFT_0826</name>
</gene>